<gene>
    <name evidence="2" type="ORF">NCTC9695_01649</name>
</gene>
<feature type="domain" description="4Fe-4S ferredoxin-type" evidence="1">
    <location>
        <begin position="2"/>
        <end position="41"/>
    </location>
</feature>
<accession>A0A3S4I4W7</accession>
<evidence type="ECO:0000259" key="1">
    <source>
        <dbReference type="Pfam" id="PF13746"/>
    </source>
</evidence>
<organism evidence="2 3">
    <name type="scientific">Chromobacterium violaceum</name>
    <dbReference type="NCBI Taxonomy" id="536"/>
    <lineage>
        <taxon>Bacteria</taxon>
        <taxon>Pseudomonadati</taxon>
        <taxon>Pseudomonadota</taxon>
        <taxon>Betaproteobacteria</taxon>
        <taxon>Neisseriales</taxon>
        <taxon>Chromobacteriaceae</taxon>
        <taxon>Chromobacterium</taxon>
    </lineage>
</organism>
<proteinExistence type="predicted"/>
<dbReference type="Pfam" id="PF13746">
    <property type="entry name" value="Fer4_18"/>
    <property type="match status" value="1"/>
</dbReference>
<dbReference type="SUPFAM" id="SSF54862">
    <property type="entry name" value="4Fe-4S ferredoxins"/>
    <property type="match status" value="1"/>
</dbReference>
<dbReference type="AlphaFoldDB" id="A0A3S4I4W7"/>
<protein>
    <submittedName>
        <fullName evidence="2">Cytochrome c oxidase accessory protein CcoG</fullName>
    </submittedName>
</protein>
<reference evidence="2 3" key="1">
    <citation type="submission" date="2018-12" db="EMBL/GenBank/DDBJ databases">
        <authorList>
            <consortium name="Pathogen Informatics"/>
        </authorList>
    </citation>
    <scope>NUCLEOTIDE SEQUENCE [LARGE SCALE GENOMIC DNA]</scope>
    <source>
        <strain evidence="2 3">NCTC9695</strain>
    </source>
</reference>
<sequence length="69" mass="7828">MGIDIRNGLQYECIGCAACIDACDEVMDKMGYPRGLIRYTTENALEGKYPEKEIASRLKRPAWCCTCWC</sequence>
<dbReference type="InterPro" id="IPR017896">
    <property type="entry name" value="4Fe4S_Fe-S-bd"/>
</dbReference>
<dbReference type="Proteomes" id="UP000275777">
    <property type="component" value="Chromosome"/>
</dbReference>
<dbReference type="EMBL" id="LR134182">
    <property type="protein sequence ID" value="VEB41230.1"/>
    <property type="molecule type" value="Genomic_DNA"/>
</dbReference>
<name>A0A3S4I4W7_CHRVL</name>
<evidence type="ECO:0000313" key="3">
    <source>
        <dbReference type="Proteomes" id="UP000275777"/>
    </source>
</evidence>
<evidence type="ECO:0000313" key="2">
    <source>
        <dbReference type="EMBL" id="VEB41230.1"/>
    </source>
</evidence>